<organism evidence="1 2">
    <name type="scientific">Adiantum capillus-veneris</name>
    <name type="common">Maidenhair fern</name>
    <dbReference type="NCBI Taxonomy" id="13818"/>
    <lineage>
        <taxon>Eukaryota</taxon>
        <taxon>Viridiplantae</taxon>
        <taxon>Streptophyta</taxon>
        <taxon>Embryophyta</taxon>
        <taxon>Tracheophyta</taxon>
        <taxon>Polypodiopsida</taxon>
        <taxon>Polypodiidae</taxon>
        <taxon>Polypodiales</taxon>
        <taxon>Pteridineae</taxon>
        <taxon>Pteridaceae</taxon>
        <taxon>Vittarioideae</taxon>
        <taxon>Adiantum</taxon>
    </lineage>
</organism>
<gene>
    <name evidence="1" type="ORF">GOP47_0025403</name>
</gene>
<accession>A0A9D4U231</accession>
<evidence type="ECO:0000313" key="1">
    <source>
        <dbReference type="EMBL" id="KAI5059084.1"/>
    </source>
</evidence>
<keyword evidence="2" id="KW-1185">Reference proteome</keyword>
<reference evidence="1" key="1">
    <citation type="submission" date="2021-01" db="EMBL/GenBank/DDBJ databases">
        <title>Adiantum capillus-veneris genome.</title>
        <authorList>
            <person name="Fang Y."/>
            <person name="Liao Q."/>
        </authorList>
    </citation>
    <scope>NUCLEOTIDE SEQUENCE</scope>
    <source>
        <strain evidence="1">H3</strain>
        <tissue evidence="1">Leaf</tissue>
    </source>
</reference>
<evidence type="ECO:0000313" key="2">
    <source>
        <dbReference type="Proteomes" id="UP000886520"/>
    </source>
</evidence>
<name>A0A9D4U231_ADICA</name>
<proteinExistence type="predicted"/>
<dbReference type="AlphaFoldDB" id="A0A9D4U231"/>
<sequence>MLNQVKRQPPSSNACNCIIKAGCNIEGSKNQDANCPTSNLQIALGSKLGEGFPRCQLVFSKFGFLEGYI</sequence>
<protein>
    <submittedName>
        <fullName evidence="1">Uncharacterized protein</fullName>
    </submittedName>
</protein>
<dbReference type="Proteomes" id="UP000886520">
    <property type="component" value="Chromosome 25"/>
</dbReference>
<dbReference type="EMBL" id="JABFUD020000025">
    <property type="protein sequence ID" value="KAI5059084.1"/>
    <property type="molecule type" value="Genomic_DNA"/>
</dbReference>
<comment type="caution">
    <text evidence="1">The sequence shown here is derived from an EMBL/GenBank/DDBJ whole genome shotgun (WGS) entry which is preliminary data.</text>
</comment>